<keyword evidence="1 3" id="KW-0963">Cytoplasm</keyword>
<dbReference type="Pfam" id="PF08241">
    <property type="entry name" value="Methyltransf_11"/>
    <property type="match status" value="1"/>
</dbReference>
<dbReference type="SUPFAM" id="SSF158221">
    <property type="entry name" value="YnzC-like"/>
    <property type="match status" value="1"/>
</dbReference>
<dbReference type="InterPro" id="IPR009242">
    <property type="entry name" value="DUF896"/>
</dbReference>
<dbReference type="CDD" id="cd02440">
    <property type="entry name" value="AdoMet_MTases"/>
    <property type="match status" value="1"/>
</dbReference>
<evidence type="ECO:0000313" key="6">
    <source>
        <dbReference type="Proteomes" id="UP000218387"/>
    </source>
</evidence>
<dbReference type="KEGG" id="emt:CPZ25_005440"/>
<sequence length="297" mass="34131">MINKDKIERINFLARKKKAEGLTTEELEEQQSLRAEYLEAVRANLKSQLDSIEIMSPDYEESYTEEDKTHIAEMNEKLAVEYEDAQRKERMSVTEAGNPRKPQGEAGKMMIERMNESHAEMTAWALDKLDLKPEDKVLDVGCGGGAALKRLSGRIDGGKLYGIDYSEVSVEASKELNKADIESGKMEIHQGSVSKMPFVDNLFDAIITVESYYFWPDLEEDMREVFRVLKEGGTFMLIAEMYLNDDLDEHHIEMAKKFELRNLSVDEFKALFEKVGYKETKIHLKDGKYWICVEGKK</sequence>
<feature type="domain" description="Methyltransferase type 11" evidence="4">
    <location>
        <begin position="138"/>
        <end position="236"/>
    </location>
</feature>
<dbReference type="PANTHER" id="PTHR44068">
    <property type="entry name" value="ZGC:194242"/>
    <property type="match status" value="1"/>
</dbReference>
<organism evidence="5 6">
    <name type="scientific">Eubacterium maltosivorans</name>
    <dbReference type="NCBI Taxonomy" id="2041044"/>
    <lineage>
        <taxon>Bacteria</taxon>
        <taxon>Bacillati</taxon>
        <taxon>Bacillota</taxon>
        <taxon>Clostridia</taxon>
        <taxon>Eubacteriales</taxon>
        <taxon>Eubacteriaceae</taxon>
        <taxon>Eubacterium</taxon>
    </lineage>
</organism>
<dbReference type="PANTHER" id="PTHR44068:SF1">
    <property type="entry name" value="HYPOTHETICAL LOC100005854"/>
    <property type="match status" value="1"/>
</dbReference>
<dbReference type="GO" id="GO:0005737">
    <property type="term" value="C:cytoplasm"/>
    <property type="evidence" value="ECO:0007669"/>
    <property type="project" value="UniProtKB-SubCell"/>
</dbReference>
<protein>
    <recommendedName>
        <fullName evidence="3">UPF0291 protein CPZ25_005440</fullName>
    </recommendedName>
</protein>
<dbReference type="EMBL" id="CP029487">
    <property type="protein sequence ID" value="QCT70793.1"/>
    <property type="molecule type" value="Genomic_DNA"/>
</dbReference>
<proteinExistence type="inferred from homology"/>
<evidence type="ECO:0000259" key="4">
    <source>
        <dbReference type="Pfam" id="PF08241"/>
    </source>
</evidence>
<keyword evidence="2" id="KW-0808">Transferase</keyword>
<reference evidence="5 6" key="1">
    <citation type="submission" date="2018-05" db="EMBL/GenBank/DDBJ databases">
        <title>Genome comparison of Eubacterium sp.</title>
        <authorList>
            <person name="Feng Y."/>
            <person name="Sanchez-Andrea I."/>
            <person name="Stams A.J.M."/>
            <person name="De Vos W.M."/>
        </authorList>
    </citation>
    <scope>NUCLEOTIDE SEQUENCE [LARGE SCALE GENOMIC DNA]</scope>
    <source>
        <strain evidence="5 6">YI</strain>
    </source>
</reference>
<evidence type="ECO:0000256" key="3">
    <source>
        <dbReference type="HAMAP-Rule" id="MF_01103"/>
    </source>
</evidence>
<dbReference type="InterPro" id="IPR029063">
    <property type="entry name" value="SAM-dependent_MTases_sf"/>
</dbReference>
<dbReference type="InterPro" id="IPR013216">
    <property type="entry name" value="Methyltransf_11"/>
</dbReference>
<dbReference type="GO" id="GO:0003838">
    <property type="term" value="F:sterol 24-C-methyltransferase activity"/>
    <property type="evidence" value="ECO:0007669"/>
    <property type="project" value="TreeGrafter"/>
</dbReference>
<dbReference type="RefSeq" id="WP_082669255.1">
    <property type="nucleotide sequence ID" value="NZ_FNJF01000005.1"/>
</dbReference>
<dbReference type="Pfam" id="PF05979">
    <property type="entry name" value="DUF896"/>
    <property type="match status" value="1"/>
</dbReference>
<accession>A0A4P9C5Z3</accession>
<dbReference type="SUPFAM" id="SSF53335">
    <property type="entry name" value="S-adenosyl-L-methionine-dependent methyltransferases"/>
    <property type="match status" value="1"/>
</dbReference>
<keyword evidence="6" id="KW-1185">Reference proteome</keyword>
<evidence type="ECO:0000256" key="2">
    <source>
        <dbReference type="ARBA" id="ARBA00022679"/>
    </source>
</evidence>
<comment type="subcellular location">
    <subcellularLocation>
        <location evidence="3">Cytoplasm</location>
    </subcellularLocation>
</comment>
<evidence type="ECO:0000313" key="5">
    <source>
        <dbReference type="EMBL" id="QCT70793.1"/>
    </source>
</evidence>
<comment type="similarity">
    <text evidence="3">Belongs to the UPF0291 family.</text>
</comment>
<dbReference type="GO" id="GO:0016126">
    <property type="term" value="P:sterol biosynthetic process"/>
    <property type="evidence" value="ECO:0007669"/>
    <property type="project" value="TreeGrafter"/>
</dbReference>
<name>A0A4P9C5Z3_EUBML</name>
<dbReference type="Gene3D" id="3.40.50.150">
    <property type="entry name" value="Vaccinia Virus protein VP39"/>
    <property type="match status" value="1"/>
</dbReference>
<gene>
    <name evidence="5" type="ORF">CPZ25_005440</name>
</gene>
<dbReference type="Proteomes" id="UP000218387">
    <property type="component" value="Chromosome"/>
</dbReference>
<evidence type="ECO:0000256" key="1">
    <source>
        <dbReference type="ARBA" id="ARBA00022490"/>
    </source>
</evidence>
<dbReference type="Gene3D" id="1.10.287.540">
    <property type="entry name" value="Helix hairpin bin"/>
    <property type="match status" value="1"/>
</dbReference>
<dbReference type="HAMAP" id="MF_01103">
    <property type="entry name" value="UPF0291"/>
    <property type="match status" value="1"/>
</dbReference>
<dbReference type="AlphaFoldDB" id="A0A4P9C5Z3"/>
<dbReference type="InterPro" id="IPR050447">
    <property type="entry name" value="Erg6_SMT_methyltransf"/>
</dbReference>